<evidence type="ECO:0000256" key="2">
    <source>
        <dbReference type="ARBA" id="ARBA00001947"/>
    </source>
</evidence>
<evidence type="ECO:0000256" key="1">
    <source>
        <dbReference type="ARBA" id="ARBA00001561"/>
    </source>
</evidence>
<dbReference type="CDD" id="cd06583">
    <property type="entry name" value="PGRP"/>
    <property type="match status" value="1"/>
</dbReference>
<dbReference type="GO" id="GO:0071555">
    <property type="term" value="P:cell wall organization"/>
    <property type="evidence" value="ECO:0007669"/>
    <property type="project" value="UniProtKB-KW"/>
</dbReference>
<evidence type="ECO:0000256" key="10">
    <source>
        <dbReference type="ARBA" id="ARBA00023316"/>
    </source>
</evidence>
<comment type="cofactor">
    <cofactor evidence="2">
        <name>Zn(2+)</name>
        <dbReference type="ChEBI" id="CHEBI:29105"/>
    </cofactor>
</comment>
<evidence type="ECO:0000256" key="3">
    <source>
        <dbReference type="ARBA" id="ARBA00004496"/>
    </source>
</evidence>
<name>A0AAE6KPT2_9PROT</name>
<keyword evidence="7" id="KW-0479">Metal-binding</keyword>
<dbReference type="GO" id="GO:0005737">
    <property type="term" value="C:cytoplasm"/>
    <property type="evidence" value="ECO:0007669"/>
    <property type="project" value="UniProtKB-SubCell"/>
</dbReference>
<evidence type="ECO:0000256" key="7">
    <source>
        <dbReference type="ARBA" id="ARBA00022723"/>
    </source>
</evidence>
<evidence type="ECO:0000313" key="14">
    <source>
        <dbReference type="EMBL" id="QDD13996.1"/>
    </source>
</evidence>
<dbReference type="GO" id="GO:0009253">
    <property type="term" value="P:peptidoglycan catabolic process"/>
    <property type="evidence" value="ECO:0007669"/>
    <property type="project" value="InterPro"/>
</dbReference>
<keyword evidence="15" id="KW-1185">Reference proteome</keyword>
<dbReference type="NCBIfam" id="NF008758">
    <property type="entry name" value="PRK11789.1"/>
    <property type="match status" value="1"/>
</dbReference>
<accession>A0AAE6KPT2</accession>
<dbReference type="GO" id="GO:0009254">
    <property type="term" value="P:peptidoglycan turnover"/>
    <property type="evidence" value="ECO:0007669"/>
    <property type="project" value="TreeGrafter"/>
</dbReference>
<dbReference type="GO" id="GO:0008745">
    <property type="term" value="F:N-acetylmuramoyl-L-alanine amidase activity"/>
    <property type="evidence" value="ECO:0007669"/>
    <property type="project" value="UniProtKB-EC"/>
</dbReference>
<dbReference type="SUPFAM" id="SSF55846">
    <property type="entry name" value="N-acetylmuramoyl-L-alanine amidase-like"/>
    <property type="match status" value="1"/>
</dbReference>
<dbReference type="RefSeq" id="WP_139883786.1">
    <property type="nucleotide sequence ID" value="NZ_CP040986.1"/>
</dbReference>
<evidence type="ECO:0000313" key="15">
    <source>
        <dbReference type="Proteomes" id="UP000312102"/>
    </source>
</evidence>
<proteinExistence type="inferred from homology"/>
<evidence type="ECO:0000256" key="11">
    <source>
        <dbReference type="ARBA" id="ARBA00039257"/>
    </source>
</evidence>
<dbReference type="Proteomes" id="UP000312102">
    <property type="component" value="Chromosome"/>
</dbReference>
<dbReference type="PANTHER" id="PTHR30417:SF4">
    <property type="entry name" value="1,6-ANHYDRO-N-ACETYLMURAMYL-L-ALANINE AMIDASE AMPD"/>
    <property type="match status" value="1"/>
</dbReference>
<dbReference type="AlphaFoldDB" id="A0AAE6KPT2"/>
<dbReference type="Pfam" id="PF01510">
    <property type="entry name" value="Amidase_2"/>
    <property type="match status" value="1"/>
</dbReference>
<sequence length="188" mass="21478">MLEPVIINDAGFANKAKIILSPNFDSRPNKFNVSLIVIHNISLPPGIYGGNNIFDLFTNKLNPDDHEYFRSIANLKVSSHFLIRRDGSLFQFVSCLERAWHAGESSWNQINNCNDFSIGIELEGSDYDAFEAKQYDCLNELIESLIKEYPIKDIKGHSDIAPSRKTDPGPYFEWSKIKTYFNQLPNKD</sequence>
<evidence type="ECO:0000256" key="9">
    <source>
        <dbReference type="ARBA" id="ARBA00022833"/>
    </source>
</evidence>
<evidence type="ECO:0000256" key="8">
    <source>
        <dbReference type="ARBA" id="ARBA00022801"/>
    </source>
</evidence>
<dbReference type="InterPro" id="IPR036505">
    <property type="entry name" value="Amidase/PGRP_sf"/>
</dbReference>
<dbReference type="KEGG" id="mrk:FIT61_06130"/>
<evidence type="ECO:0000256" key="5">
    <source>
        <dbReference type="ARBA" id="ARBA00011901"/>
    </source>
</evidence>
<organism evidence="14 15">
    <name type="scientific">Candidatus Methylopumilus rimovensis</name>
    <dbReference type="NCBI Taxonomy" id="2588535"/>
    <lineage>
        <taxon>Bacteria</taxon>
        <taxon>Pseudomonadati</taxon>
        <taxon>Pseudomonadota</taxon>
        <taxon>Betaproteobacteria</taxon>
        <taxon>Nitrosomonadales</taxon>
        <taxon>Methylophilaceae</taxon>
        <taxon>Candidatus Methylopumilus</taxon>
    </lineage>
</organism>
<dbReference type="PANTHER" id="PTHR30417">
    <property type="entry name" value="N-ACETYLMURAMOYL-L-ALANINE AMIDASE AMID"/>
    <property type="match status" value="1"/>
</dbReference>
<gene>
    <name evidence="14" type="primary">ampD</name>
    <name evidence="14" type="ORF">FIT61_06130</name>
</gene>
<dbReference type="Gene3D" id="3.40.80.10">
    <property type="entry name" value="Peptidoglycan recognition protein-like"/>
    <property type="match status" value="1"/>
</dbReference>
<evidence type="ECO:0000259" key="13">
    <source>
        <dbReference type="SMART" id="SM00644"/>
    </source>
</evidence>
<dbReference type="EMBL" id="CP040986">
    <property type="protein sequence ID" value="QDD13996.1"/>
    <property type="molecule type" value="Genomic_DNA"/>
</dbReference>
<comment type="subcellular location">
    <subcellularLocation>
        <location evidence="3">Cytoplasm</location>
    </subcellularLocation>
</comment>
<keyword evidence="8 14" id="KW-0378">Hydrolase</keyword>
<evidence type="ECO:0000256" key="4">
    <source>
        <dbReference type="ARBA" id="ARBA00007553"/>
    </source>
</evidence>
<dbReference type="InterPro" id="IPR002502">
    <property type="entry name" value="Amidase_domain"/>
</dbReference>
<dbReference type="SMART" id="SM00644">
    <property type="entry name" value="Ami_2"/>
    <property type="match status" value="1"/>
</dbReference>
<feature type="domain" description="N-acetylmuramoyl-L-alanine amidase" evidence="13">
    <location>
        <begin position="21"/>
        <end position="169"/>
    </location>
</feature>
<evidence type="ECO:0000256" key="6">
    <source>
        <dbReference type="ARBA" id="ARBA00022490"/>
    </source>
</evidence>
<keyword evidence="10" id="KW-0961">Cell wall biogenesis/degradation</keyword>
<comment type="catalytic activity">
    <reaction evidence="1">
        <text>Hydrolyzes the link between N-acetylmuramoyl residues and L-amino acid residues in certain cell-wall glycopeptides.</text>
        <dbReference type="EC" id="3.5.1.28"/>
    </reaction>
</comment>
<dbReference type="InterPro" id="IPR051206">
    <property type="entry name" value="NAMLAA_amidase_2"/>
</dbReference>
<reference evidence="14 15" key="1">
    <citation type="journal article" date="2019" name="ISME J.">
        <title>Evolution in action: habitat transition from sediment to the pelagial leads to genome streamlining in Methylophilaceae.</title>
        <authorList>
            <person name="Salcher M."/>
            <person name="Schaefle D."/>
            <person name="Kaspar M."/>
            <person name="Neuenschwander S.M."/>
            <person name="Ghai R."/>
        </authorList>
    </citation>
    <scope>NUCLEOTIDE SEQUENCE [LARGE SCALE GENOMIC DNA]</scope>
    <source>
        <strain evidence="14 15">MMS-RI-1</strain>
    </source>
</reference>
<dbReference type="EC" id="3.5.1.28" evidence="5"/>
<keyword evidence="6" id="KW-0963">Cytoplasm</keyword>
<protein>
    <recommendedName>
        <fullName evidence="11">1,6-anhydro-N-acetylmuramyl-L-alanine amidase AmpD</fullName>
        <ecNumber evidence="5">3.5.1.28</ecNumber>
    </recommendedName>
    <alternativeName>
        <fullName evidence="12">N-acetylmuramoyl-L-alanine amidase</fullName>
    </alternativeName>
</protein>
<keyword evidence="9" id="KW-0862">Zinc</keyword>
<comment type="similarity">
    <text evidence="4">Belongs to the N-acetylmuramoyl-L-alanine amidase 2 family.</text>
</comment>
<dbReference type="GO" id="GO:0046872">
    <property type="term" value="F:metal ion binding"/>
    <property type="evidence" value="ECO:0007669"/>
    <property type="project" value="UniProtKB-KW"/>
</dbReference>
<evidence type="ECO:0000256" key="12">
    <source>
        <dbReference type="ARBA" id="ARBA00042615"/>
    </source>
</evidence>